<name>A0A3P7UJQ8_9BILA</name>
<organism evidence="1 2">
    <name type="scientific">Brugia timori</name>
    <dbReference type="NCBI Taxonomy" id="42155"/>
    <lineage>
        <taxon>Eukaryota</taxon>
        <taxon>Metazoa</taxon>
        <taxon>Ecdysozoa</taxon>
        <taxon>Nematoda</taxon>
        <taxon>Chromadorea</taxon>
        <taxon>Rhabditida</taxon>
        <taxon>Spirurina</taxon>
        <taxon>Spiruromorpha</taxon>
        <taxon>Filarioidea</taxon>
        <taxon>Onchocercidae</taxon>
        <taxon>Brugia</taxon>
    </lineage>
</organism>
<gene>
    <name evidence="1" type="ORF">BTMF_LOCUS9461</name>
</gene>
<sequence>MQELRQRKNNDAVKEDIRILRRVLQDLNFQRQNYKAIFH</sequence>
<dbReference type="AlphaFoldDB" id="A0A3P7UJQ8"/>
<protein>
    <submittedName>
        <fullName evidence="1">Uncharacterized protein</fullName>
    </submittedName>
</protein>
<dbReference type="Proteomes" id="UP000280834">
    <property type="component" value="Unassembled WGS sequence"/>
</dbReference>
<evidence type="ECO:0000313" key="1">
    <source>
        <dbReference type="EMBL" id="VDO32009.1"/>
    </source>
</evidence>
<accession>A0A3P7UJQ8</accession>
<reference evidence="1 2" key="1">
    <citation type="submission" date="2018-11" db="EMBL/GenBank/DDBJ databases">
        <authorList>
            <consortium name="Pathogen Informatics"/>
        </authorList>
    </citation>
    <scope>NUCLEOTIDE SEQUENCE [LARGE SCALE GENOMIC DNA]</scope>
</reference>
<dbReference type="EMBL" id="UZAG01016958">
    <property type="protein sequence ID" value="VDO32009.1"/>
    <property type="molecule type" value="Genomic_DNA"/>
</dbReference>
<evidence type="ECO:0000313" key="2">
    <source>
        <dbReference type="Proteomes" id="UP000280834"/>
    </source>
</evidence>
<keyword evidence="2" id="KW-1185">Reference proteome</keyword>
<proteinExistence type="predicted"/>